<comment type="caution">
    <text evidence="2">The sequence shown here is derived from an EMBL/GenBank/DDBJ whole genome shotgun (WGS) entry which is preliminary data.</text>
</comment>
<sequence length="90" mass="10379">MEFRTETRTYISPAGSMHRDTRKMWNDSSSYYQRGGGVQRPHDRSSRAGKGRKRKEKKRKNSWLSEAIDRGWLAIVGPVTHLASHKASFT</sequence>
<dbReference type="AlphaFoldDB" id="A0A9P5CSS9"/>
<keyword evidence="3" id="KW-1185">Reference proteome</keyword>
<reference evidence="2" key="1">
    <citation type="journal article" date="2020" name="Phytopathology">
        <title>Genome sequence of the chestnut blight fungus Cryphonectria parasitica EP155: A fundamental resource for an archetypical invasive plant pathogen.</title>
        <authorList>
            <person name="Crouch J.A."/>
            <person name="Dawe A."/>
            <person name="Aerts A."/>
            <person name="Barry K."/>
            <person name="Churchill A.C.L."/>
            <person name="Grimwood J."/>
            <person name="Hillman B."/>
            <person name="Milgroom M.G."/>
            <person name="Pangilinan J."/>
            <person name="Smith M."/>
            <person name="Salamov A."/>
            <person name="Schmutz J."/>
            <person name="Yadav J."/>
            <person name="Grigoriev I.V."/>
            <person name="Nuss D."/>
        </authorList>
    </citation>
    <scope>NUCLEOTIDE SEQUENCE</scope>
    <source>
        <strain evidence="2">EP155</strain>
    </source>
</reference>
<dbReference type="Proteomes" id="UP000803844">
    <property type="component" value="Unassembled WGS sequence"/>
</dbReference>
<protein>
    <submittedName>
        <fullName evidence="2">Uncharacterized protein</fullName>
    </submittedName>
</protein>
<dbReference type="GeneID" id="63836577"/>
<feature type="compositionally biased region" description="Basic residues" evidence="1">
    <location>
        <begin position="47"/>
        <end position="61"/>
    </location>
</feature>
<evidence type="ECO:0000313" key="2">
    <source>
        <dbReference type="EMBL" id="KAF3768440.1"/>
    </source>
</evidence>
<organism evidence="2 3">
    <name type="scientific">Cryphonectria parasitica (strain ATCC 38755 / EP155)</name>
    <dbReference type="NCBI Taxonomy" id="660469"/>
    <lineage>
        <taxon>Eukaryota</taxon>
        <taxon>Fungi</taxon>
        <taxon>Dikarya</taxon>
        <taxon>Ascomycota</taxon>
        <taxon>Pezizomycotina</taxon>
        <taxon>Sordariomycetes</taxon>
        <taxon>Sordariomycetidae</taxon>
        <taxon>Diaporthales</taxon>
        <taxon>Cryphonectriaceae</taxon>
        <taxon>Cryphonectria-Endothia species complex</taxon>
        <taxon>Cryphonectria</taxon>
    </lineage>
</organism>
<dbReference type="EMBL" id="MU032345">
    <property type="protein sequence ID" value="KAF3768440.1"/>
    <property type="molecule type" value="Genomic_DNA"/>
</dbReference>
<accession>A0A9P5CSS9</accession>
<name>A0A9P5CSS9_CRYP1</name>
<evidence type="ECO:0000313" key="3">
    <source>
        <dbReference type="Proteomes" id="UP000803844"/>
    </source>
</evidence>
<dbReference type="RefSeq" id="XP_040779401.1">
    <property type="nucleotide sequence ID" value="XM_040919448.1"/>
</dbReference>
<proteinExistence type="predicted"/>
<feature type="region of interest" description="Disordered" evidence="1">
    <location>
        <begin position="1"/>
        <end position="62"/>
    </location>
</feature>
<evidence type="ECO:0000256" key="1">
    <source>
        <dbReference type="SAM" id="MobiDB-lite"/>
    </source>
</evidence>
<gene>
    <name evidence="2" type="ORF">M406DRAFT_320874</name>
</gene>